<dbReference type="SUPFAM" id="SSF52768">
    <property type="entry name" value="Arginase/deacetylase"/>
    <property type="match status" value="1"/>
</dbReference>
<dbReference type="GO" id="GO:0033389">
    <property type="term" value="P:putrescine biosynthetic process from arginine, via agmatine"/>
    <property type="evidence" value="ECO:0007669"/>
    <property type="project" value="TreeGrafter"/>
</dbReference>
<dbReference type="InterPro" id="IPR006035">
    <property type="entry name" value="Ureohydrolase"/>
</dbReference>
<dbReference type="EMBL" id="LAZR01000868">
    <property type="protein sequence ID" value="KKN55863.1"/>
    <property type="molecule type" value="Genomic_DNA"/>
</dbReference>
<dbReference type="GO" id="GO:0008783">
    <property type="term" value="F:agmatinase activity"/>
    <property type="evidence" value="ECO:0007669"/>
    <property type="project" value="TreeGrafter"/>
</dbReference>
<keyword evidence="3" id="KW-0378">Hydrolase</keyword>
<evidence type="ECO:0000256" key="3">
    <source>
        <dbReference type="ARBA" id="ARBA00022801"/>
    </source>
</evidence>
<evidence type="ECO:0000313" key="4">
    <source>
        <dbReference type="EMBL" id="KKN55863.1"/>
    </source>
</evidence>
<dbReference type="GO" id="GO:0046872">
    <property type="term" value="F:metal ion binding"/>
    <property type="evidence" value="ECO:0007669"/>
    <property type="project" value="UniProtKB-KW"/>
</dbReference>
<dbReference type="InterPro" id="IPR005925">
    <property type="entry name" value="Agmatinase-rel"/>
</dbReference>
<dbReference type="Gene3D" id="3.40.800.10">
    <property type="entry name" value="Ureohydrolase domain"/>
    <property type="match status" value="1"/>
</dbReference>
<dbReference type="PANTHER" id="PTHR11358">
    <property type="entry name" value="ARGINASE/AGMATINASE"/>
    <property type="match status" value="1"/>
</dbReference>
<gene>
    <name evidence="4" type="ORF">LCGC14_0578040</name>
</gene>
<evidence type="ECO:0000256" key="1">
    <source>
        <dbReference type="ARBA" id="ARBA00009227"/>
    </source>
</evidence>
<evidence type="ECO:0008006" key="5">
    <source>
        <dbReference type="Google" id="ProtNLM"/>
    </source>
</evidence>
<dbReference type="InterPro" id="IPR023696">
    <property type="entry name" value="Ureohydrolase_dom_sf"/>
</dbReference>
<organism evidence="4">
    <name type="scientific">marine sediment metagenome</name>
    <dbReference type="NCBI Taxonomy" id="412755"/>
    <lineage>
        <taxon>unclassified sequences</taxon>
        <taxon>metagenomes</taxon>
        <taxon>ecological metagenomes</taxon>
    </lineage>
</organism>
<dbReference type="PROSITE" id="PS51409">
    <property type="entry name" value="ARGINASE_2"/>
    <property type="match status" value="1"/>
</dbReference>
<dbReference type="PANTHER" id="PTHR11358:SF26">
    <property type="entry name" value="GUANIDINO ACID HYDROLASE, MITOCHONDRIAL"/>
    <property type="match status" value="1"/>
</dbReference>
<dbReference type="NCBIfam" id="TIGR01230">
    <property type="entry name" value="agmatinase"/>
    <property type="match status" value="1"/>
</dbReference>
<dbReference type="PRINTS" id="PR00116">
    <property type="entry name" value="ARGINASE"/>
</dbReference>
<proteinExistence type="inferred from homology"/>
<dbReference type="PIRSF" id="PIRSF036979">
    <property type="entry name" value="Arginase"/>
    <property type="match status" value="1"/>
</dbReference>
<sequence length="301" mass="34483">MNFYDFGEIIENDTKFVIFGVPWDYLTSIDTPDSASAPKKIREVSSNLGYTTEMGIEIPSLKVTDLGDVNIKSNDVEENLNLIKEFLKDTYKQKEDIIPIMIGGDHFCTYPVIKTVGNQFEKKNQFGVLVFDAHLDLYQEWDKSIYSHATITNKIFDLDYITNKNLLIVGTRDIDIPELKFSQSKKIKYFNAHLLMKGLDNYINNIIEFYKKSNIKYLYVSIDIDAIDPSNAPGTGFAIPSGFTYREIWRILRELTLNFDIIAFDLVEVAPNLDSKNNMTCNLAAKLIVEFISFISDKLNL</sequence>
<dbReference type="PROSITE" id="PS01053">
    <property type="entry name" value="ARGINASE_1"/>
    <property type="match status" value="1"/>
</dbReference>
<dbReference type="Pfam" id="PF00491">
    <property type="entry name" value="Arginase"/>
    <property type="match status" value="1"/>
</dbReference>
<evidence type="ECO:0000256" key="2">
    <source>
        <dbReference type="ARBA" id="ARBA00022723"/>
    </source>
</evidence>
<name>A0A0F9UQJ3_9ZZZZ</name>
<dbReference type="InterPro" id="IPR020855">
    <property type="entry name" value="Ureohydrolase_Mn_BS"/>
</dbReference>
<dbReference type="AlphaFoldDB" id="A0A0F9UQJ3"/>
<keyword evidence="2" id="KW-0479">Metal-binding</keyword>
<comment type="similarity">
    <text evidence="1">Belongs to the arginase family. Agmatinase subfamily.</text>
</comment>
<reference evidence="4" key="1">
    <citation type="journal article" date="2015" name="Nature">
        <title>Complex archaea that bridge the gap between prokaryotes and eukaryotes.</title>
        <authorList>
            <person name="Spang A."/>
            <person name="Saw J.H."/>
            <person name="Jorgensen S.L."/>
            <person name="Zaremba-Niedzwiedzka K."/>
            <person name="Martijn J."/>
            <person name="Lind A.E."/>
            <person name="van Eijk R."/>
            <person name="Schleper C."/>
            <person name="Guy L."/>
            <person name="Ettema T.J."/>
        </authorList>
    </citation>
    <scope>NUCLEOTIDE SEQUENCE</scope>
</reference>
<protein>
    <recommendedName>
        <fullName evidence="5">Agmatinase</fullName>
    </recommendedName>
</protein>
<comment type="caution">
    <text evidence="4">The sequence shown here is derived from an EMBL/GenBank/DDBJ whole genome shotgun (WGS) entry which is preliminary data.</text>
</comment>
<accession>A0A0F9UQJ3</accession>